<dbReference type="Pfam" id="PF06739">
    <property type="entry name" value="SBBP"/>
    <property type="match status" value="2"/>
</dbReference>
<name>A0A4R9K1E1_9LEPT</name>
<dbReference type="OrthoDB" id="344059at2"/>
<dbReference type="SUPFAM" id="SSF49313">
    <property type="entry name" value="Cadherin-like"/>
    <property type="match status" value="1"/>
</dbReference>
<dbReference type="RefSeq" id="WP_135623840.1">
    <property type="nucleotide sequence ID" value="NZ_RQGD01000033.1"/>
</dbReference>
<dbReference type="GO" id="GO:0016020">
    <property type="term" value="C:membrane"/>
    <property type="evidence" value="ECO:0007669"/>
    <property type="project" value="InterPro"/>
</dbReference>
<dbReference type="Proteomes" id="UP000297693">
    <property type="component" value="Unassembled WGS sequence"/>
</dbReference>
<dbReference type="Gene3D" id="2.60.40.10">
    <property type="entry name" value="Immunoglobulins"/>
    <property type="match status" value="1"/>
</dbReference>
<dbReference type="PANTHER" id="PTHR35580:SF1">
    <property type="entry name" value="PHYTASE-LIKE DOMAIN-CONTAINING PROTEIN"/>
    <property type="match status" value="1"/>
</dbReference>
<organism evidence="1 2">
    <name type="scientific">Leptospira ognonensis</name>
    <dbReference type="NCBI Taxonomy" id="2484945"/>
    <lineage>
        <taxon>Bacteria</taxon>
        <taxon>Pseudomonadati</taxon>
        <taxon>Spirochaetota</taxon>
        <taxon>Spirochaetia</taxon>
        <taxon>Leptospirales</taxon>
        <taxon>Leptospiraceae</taxon>
        <taxon>Leptospira</taxon>
    </lineage>
</organism>
<reference evidence="1" key="1">
    <citation type="journal article" date="2019" name="PLoS Negl. Trop. Dis.">
        <title>Revisiting the worldwide diversity of Leptospira species in the environment.</title>
        <authorList>
            <person name="Vincent A.T."/>
            <person name="Schiettekatte O."/>
            <person name="Bourhy P."/>
            <person name="Veyrier F.J."/>
            <person name="Picardeau M."/>
        </authorList>
    </citation>
    <scope>NUCLEOTIDE SEQUENCE [LARGE SCALE GENOMIC DNA]</scope>
    <source>
        <strain evidence="1">201702476</strain>
    </source>
</reference>
<accession>A0A4R9K1E1</accession>
<sequence>MIQNFCNRKNILQSLNLAFILFFTEACLLNPIVRSLLNLEKQNDKNNFLSLLLLRADENSVSTSSPSTVSTSATEATSAPSNIDYGGSKTFNLVPGVSVSLVPTLTGGADSWSISPSLPSDLTFDTKTGTVSGTPNTSYLTSGFPLTTFLITARNSQGAAEHSIDIQIVASGGTVWTALHGVSGQNTGGGTGSLFFDTGSNSLYSAGYTTGSLDGATNPYPTTQSAFATKYDLNGNRLWTKIVPMFVLVSGAFSQTGLALDSSANVIISGQTVGSASGGQYDGITLTNNENLGLTKFDSSGNKLWSVAKPGTELVSAGIATDSSGNIFSTGNVKNTLDGVTNSGSTDSAITMIQFNSSGVQQGLPTLVGNGVGAVGWHNEGYGINLDSSGNLWTAGMTMSTNTCATAGGQRTIVLYKFNSSLVYQACYSLTSSASADNLNFAFAPVSDPSNNIYITGYTSSNLDGLTKVSTAASGYFDAFIAKFNSSGVVQWKRQLAVPGNTDTRAYAITRSPDDFYYITGYTNANLNGEIRNGVQDLFVAKYDSGGTLIWVKLIGSSGSSVQGTGLAFDTNNTLYVSGTSNGDLGGVTNPVKPNNAHLLLRFVK</sequence>
<dbReference type="InterPro" id="IPR015919">
    <property type="entry name" value="Cadherin-like_sf"/>
</dbReference>
<dbReference type="AlphaFoldDB" id="A0A4R9K1E1"/>
<keyword evidence="2" id="KW-1185">Reference proteome</keyword>
<gene>
    <name evidence="1" type="ORF">EHQ58_10385</name>
</gene>
<evidence type="ECO:0000313" key="2">
    <source>
        <dbReference type="Proteomes" id="UP000297693"/>
    </source>
</evidence>
<dbReference type="InterPro" id="IPR010620">
    <property type="entry name" value="SBBP_repeat"/>
</dbReference>
<evidence type="ECO:0008006" key="3">
    <source>
        <dbReference type="Google" id="ProtNLM"/>
    </source>
</evidence>
<proteinExistence type="predicted"/>
<dbReference type="GO" id="GO:0005509">
    <property type="term" value="F:calcium ion binding"/>
    <property type="evidence" value="ECO:0007669"/>
    <property type="project" value="InterPro"/>
</dbReference>
<dbReference type="PANTHER" id="PTHR35580">
    <property type="entry name" value="CELL SURFACE GLYCOPROTEIN (S-LAYER PROTEIN)-LIKE PROTEIN"/>
    <property type="match status" value="1"/>
</dbReference>
<evidence type="ECO:0000313" key="1">
    <source>
        <dbReference type="EMBL" id="TGL58540.1"/>
    </source>
</evidence>
<comment type="caution">
    <text evidence="1">The sequence shown here is derived from an EMBL/GenBank/DDBJ whole genome shotgun (WGS) entry which is preliminary data.</text>
</comment>
<dbReference type="SUPFAM" id="SSF63829">
    <property type="entry name" value="Calcium-dependent phosphotriesterase"/>
    <property type="match status" value="1"/>
</dbReference>
<dbReference type="EMBL" id="RQGD01000033">
    <property type="protein sequence ID" value="TGL58540.1"/>
    <property type="molecule type" value="Genomic_DNA"/>
</dbReference>
<protein>
    <recommendedName>
        <fullName evidence="3">Beta-propeller repeat protein</fullName>
    </recommendedName>
</protein>
<dbReference type="InterPro" id="IPR013783">
    <property type="entry name" value="Ig-like_fold"/>
</dbReference>
<dbReference type="InterPro" id="IPR052918">
    <property type="entry name" value="Motility_Chemotaxis_Reg"/>
</dbReference>